<feature type="chain" id="PRO_5013322095" evidence="1">
    <location>
        <begin position="22"/>
        <end position="164"/>
    </location>
</feature>
<evidence type="ECO:0000313" key="2">
    <source>
        <dbReference type="EMBL" id="ARW47858.1"/>
    </source>
</evidence>
<feature type="signal peptide" evidence="1">
    <location>
        <begin position="1"/>
        <end position="21"/>
    </location>
</feature>
<keyword evidence="1" id="KW-0732">Signal</keyword>
<gene>
    <name evidence="2" type="ORF">S1001342_01532</name>
</gene>
<dbReference type="EMBL" id="CP021509">
    <property type="protein sequence ID" value="ARW47858.1"/>
    <property type="molecule type" value="Genomic_DNA"/>
</dbReference>
<accession>A0A1Y0XY89</accession>
<dbReference type="OrthoDB" id="7283992at2"/>
<evidence type="ECO:0000256" key="1">
    <source>
        <dbReference type="SAM" id="SignalP"/>
    </source>
</evidence>
<dbReference type="Proteomes" id="UP000196205">
    <property type="component" value="Chromosome"/>
</dbReference>
<evidence type="ECO:0000313" key="3">
    <source>
        <dbReference type="Proteomes" id="UP000196205"/>
    </source>
</evidence>
<dbReference type="AlphaFoldDB" id="A0A1Y0XY89"/>
<dbReference type="RefSeq" id="WP_157668571.1">
    <property type="nucleotide sequence ID" value="NZ_CP021509.1"/>
</dbReference>
<name>A0A1Y0XY89_ACEPA</name>
<organism evidence="2 3">
    <name type="scientific">Acetobacter pasteurianus subsp. pasteurianus</name>
    <dbReference type="NCBI Taxonomy" id="481145"/>
    <lineage>
        <taxon>Bacteria</taxon>
        <taxon>Pseudomonadati</taxon>
        <taxon>Pseudomonadota</taxon>
        <taxon>Alphaproteobacteria</taxon>
        <taxon>Acetobacterales</taxon>
        <taxon>Acetobacteraceae</taxon>
        <taxon>Acetobacter</taxon>
    </lineage>
</organism>
<sequence>MKKYFLMSAMLLLANETPALADECKGVVTQDIPDNSYDGKAGTIIEQLHEYEGKPDGTPLTYAVHGGGVYPADHIRILNCTIHKISTDPYYELKLNNTSENADDIIMQKAEAQLLQMGMDNADASNAAYAYAKSPDTACGKMAARAINGDQSAASLILSGGICP</sequence>
<proteinExistence type="predicted"/>
<reference evidence="2 3" key="1">
    <citation type="submission" date="2017-05" db="EMBL/GenBank/DDBJ databases">
        <title>Genome sequence of Acetobacter pasteurianus subsp. pasteurianus strain SRCM101342.</title>
        <authorList>
            <person name="Cho S.H."/>
        </authorList>
    </citation>
    <scope>NUCLEOTIDE SEQUENCE [LARGE SCALE GENOMIC DNA]</scope>
    <source>
        <strain evidence="2 3">SRCM101342</strain>
    </source>
</reference>
<protein>
    <submittedName>
        <fullName evidence="2">Uncharacterized protein</fullName>
    </submittedName>
</protein>